<feature type="compositionally biased region" description="Polar residues" evidence="2">
    <location>
        <begin position="915"/>
        <end position="924"/>
    </location>
</feature>
<sequence>MSERSHIFRKIGISFLATALLGSFAALFPDVNPVMASTQTSSDQPSKTIEVTALENGYTDVYRNPDGTITSDNFFTPVNYEDQGTWHHINTNLVPDSKGGFSVTKNRFTTQFAKSSDDSNVETVDYQGHQITFTPVGTSIASKLGSNVFGNLKSVTGQSSHNSISYSGLYPNVSLEEQVTSLGVKEVLVLNKYTPGLHSFSFVVNDDGLTPKIQTDGSILFEDSKGNTVFTMPAGYMQDSNIDPQTDEPAESNAVKYSISTVSGKTILTVSVDESWLASSQRVYPVYVDPSINVQSQLSDAYVSSTNTSTNYSSSALYDSATKDYDLKVGETDSSSTDNWAYFKLPSAADMPLLGLTVKSATFNVYCNWSYSSTAEPTYLWTNNTTNWSTSTVTWGSKPSHDSPSYATATSAKGQWASFNITSLAQEWSNNITPDTTYEHTPDMGFFLDEGGSSQTYAHKFAADETTNSANRPYVKITYAPPTSPWGELVTNDDSQTGYVNLWWNPVSNASAYYVEIWDGHQYEGFKVDAENSNSGVQEWTSRNKNIWPTESEEQSGDYLLYHADTLGSNPAPTPANNPGDGGDLSINPSPVYHNADVANPSQPTDYTGTQYYYFRIAAVTSDGQVTDMSDAFTPTMQPYTADRGQASTMIPLSVGQVDAATGNFVLPETDAQLNGLGPQVSLERTYNSAGELAIENGDGESGSAPVTSFLGNGWAMGYQTSIVPVGNVAELYGPDGSCSDFYSQMDGTDYASPPALQDETLKNDPNVAGGYMLQLPDNTTEYFDTLVADDSGPERWELSKIVDQNGNALTINTSDDTTNGIFTISSITDQNDHTTTLNYNSDAQLTSVVDPSGHTWSYSYNSNGQLASVTDPQGNVTQYGYTNDELTSITDPNSNTYTISYDSNGRVTGETDPSGKSESISYGANTATLTDQKGIETQWTYDQDHYTTQQVVDPSGLNQVTTYQNNEFGEPTTVTDANGKDTYYSYNVFGQLINTVDPVDDETSQTYTSSSLGDIGNDVTSVTTQSTTGKLLASITQYDYYPSFTDPTTGNTQDNNQAVNQSPVGVDTTTVYDSNGNPISDVQVPFDNALNNNSFESWNGTLPTGWTESGASHSDIKSTNSYFGGYAWGISNATGNVDLTPTSKPVSLSNESSNGVAFAVYANASSVAAANSTHLKLDFLDSSGTVLGSINGTNLGGAGQWEQLSVSVDPQDVPTNTASCEPVIETDPTGTDEVDFDAADLNAQSEVVPDYNAFTNGSFNSELTNWQTVGTATPTATATNAFPGSKYSINIDDPSGWNGIEPSDSNQYIPYVAGQKYTFGGLITGTSAGTTYLDLRCYDSNKNYIGDIGEPTSYSGTFDWSDEQVQLNDNAPSGTAYITPEVLTNSSSNGDLWIGDLYLTMSSEATNSTYDSDGNLLTQTDPSGNETQYGYDSEGNNTSITDSDGNLMKMLYDADNQLIGQTYANGLNVSYTYDGDGNITKVSETSADGSTTNTVGQNQYNSLNQLTSSTDALGNTTTYTYDDDGNVSTETLPDSHILSNTYDNAGNQTAQSVDGTTVNQWAYDANNNVTSIQSNNGSKTSFTLDGDGNITSQQDNTGSQTFGYDNADGNMTSSTFSVGSTSASTNYQYNTQDDLVNLATGIASACLGYNEANQLANMYFGNGVSTSYNYDSAHRIQSVVISGPNGTIGAFKYAYDHNGNITSVIDMTSGKALATYTYDDMNRLLTETDASGQVTQYTYDLHGNITKKTVGSTTTTYTYDNDDELTAVNDQTYTYNADGELTGDGKYAYKWNSLGELTEVDNASTGDPVATYTYDALGRRISETASGQTTQFFYQGQSTSVSYETDGDGNLLRSYTYNQNGLPLTMTTWSDGTGTTYYYHENAHGDVIAMTDGSGNTVAQYTYDTWGNVLSKSGAMADSNPYRYAGYRWDDAVGMYYLNTRYYSPSTMRFISQDSASSSVNLYTYADDNPVNEMDPTGEFPWGFTAEFAASLILDGLTDGAASEISVELVENEEVSAAKAALSKAGRSGKQARLRELADDPKLSSSIRGELKRDINMIKRGKRTTIRVPKGYNLAHKRGFEAKKGYGYSHSVLQEIGLHRLQHKYEGY</sequence>
<feature type="compositionally biased region" description="Polar residues" evidence="2">
    <location>
        <begin position="567"/>
        <end position="577"/>
    </location>
</feature>
<proteinExistence type="predicted"/>
<dbReference type="Gene3D" id="2.60.120.260">
    <property type="entry name" value="Galactose-binding domain-like"/>
    <property type="match status" value="1"/>
</dbReference>
<evidence type="ECO:0000256" key="1">
    <source>
        <dbReference type="ARBA" id="ARBA00022737"/>
    </source>
</evidence>
<feature type="region of interest" description="Disordered" evidence="2">
    <location>
        <begin position="1411"/>
        <end position="1438"/>
    </location>
</feature>
<dbReference type="EMBL" id="JBHUCX010000017">
    <property type="protein sequence ID" value="MFD1674143.1"/>
    <property type="molecule type" value="Genomic_DNA"/>
</dbReference>
<dbReference type="RefSeq" id="WP_377941920.1">
    <property type="nucleotide sequence ID" value="NZ_JBHUCX010000017.1"/>
</dbReference>
<feature type="region of interest" description="Disordered" evidence="2">
    <location>
        <begin position="1048"/>
        <end position="1079"/>
    </location>
</feature>
<dbReference type="InterPro" id="IPR031325">
    <property type="entry name" value="RHS_repeat"/>
</dbReference>
<dbReference type="NCBIfam" id="TIGR01643">
    <property type="entry name" value="YD_repeat_2x"/>
    <property type="match status" value="8"/>
</dbReference>
<dbReference type="Pfam" id="PF25023">
    <property type="entry name" value="TEN_YD-shell"/>
    <property type="match status" value="1"/>
</dbReference>
<feature type="domain" description="Teneurin-like YD-shell" evidence="6">
    <location>
        <begin position="1668"/>
        <end position="1972"/>
    </location>
</feature>
<dbReference type="Gene3D" id="2.180.10.10">
    <property type="entry name" value="RHS repeat-associated core"/>
    <property type="match status" value="3"/>
</dbReference>
<dbReference type="InterPro" id="IPR056823">
    <property type="entry name" value="TEN-like_YD-shell"/>
</dbReference>
<keyword evidence="3" id="KW-0732">Signal</keyword>
<dbReference type="PANTHER" id="PTHR32305">
    <property type="match status" value="1"/>
</dbReference>
<feature type="chain" id="PRO_5046597496" evidence="3">
    <location>
        <begin position="26"/>
        <end position="2109"/>
    </location>
</feature>
<name>A0ABW4JDY0_9BACL</name>
<feature type="region of interest" description="Disordered" evidence="2">
    <location>
        <begin position="566"/>
        <end position="591"/>
    </location>
</feature>
<feature type="domain" description="DUF6531" evidence="5">
    <location>
        <begin position="657"/>
        <end position="739"/>
    </location>
</feature>
<evidence type="ECO:0000313" key="8">
    <source>
        <dbReference type="Proteomes" id="UP001597079"/>
    </source>
</evidence>
<evidence type="ECO:0000259" key="6">
    <source>
        <dbReference type="Pfam" id="PF25023"/>
    </source>
</evidence>
<keyword evidence="1" id="KW-0677">Repeat</keyword>
<keyword evidence="8" id="KW-1185">Reference proteome</keyword>
<dbReference type="InterPro" id="IPR022385">
    <property type="entry name" value="Rhs_assc_core"/>
</dbReference>
<dbReference type="Pfam" id="PF05593">
    <property type="entry name" value="RHS_repeat"/>
    <property type="match status" value="6"/>
</dbReference>
<feature type="region of interest" description="Disordered" evidence="2">
    <location>
        <begin position="902"/>
        <end position="924"/>
    </location>
</feature>
<accession>A0ABW4JDY0</accession>
<dbReference type="InterPro" id="IPR006530">
    <property type="entry name" value="YD"/>
</dbReference>
<dbReference type="InterPro" id="IPR050708">
    <property type="entry name" value="T6SS_VgrG/RHS"/>
</dbReference>
<protein>
    <submittedName>
        <fullName evidence="7">Polymorphic toxin type 8 domain-containing protein</fullName>
    </submittedName>
</protein>
<evidence type="ECO:0000259" key="4">
    <source>
        <dbReference type="Pfam" id="PF15545"/>
    </source>
</evidence>
<comment type="caution">
    <text evidence="7">The sequence shown here is derived from an EMBL/GenBank/DDBJ whole genome shotgun (WGS) entry which is preliminary data.</text>
</comment>
<evidence type="ECO:0000259" key="5">
    <source>
        <dbReference type="Pfam" id="PF20148"/>
    </source>
</evidence>
<dbReference type="Pfam" id="PF15545">
    <property type="entry name" value="Ntox8"/>
    <property type="match status" value="1"/>
</dbReference>
<evidence type="ECO:0000256" key="3">
    <source>
        <dbReference type="SAM" id="SignalP"/>
    </source>
</evidence>
<dbReference type="InterPro" id="IPR045351">
    <property type="entry name" value="DUF6531"/>
</dbReference>
<dbReference type="PANTHER" id="PTHR32305:SF17">
    <property type="entry name" value="TRNA NUCLEASE WAPA"/>
    <property type="match status" value="1"/>
</dbReference>
<dbReference type="InterPro" id="IPR029097">
    <property type="entry name" value="Ntox8"/>
</dbReference>
<feature type="signal peptide" evidence="3">
    <location>
        <begin position="1"/>
        <end position="25"/>
    </location>
</feature>
<dbReference type="NCBIfam" id="TIGR03696">
    <property type="entry name" value="Rhs_assc_core"/>
    <property type="match status" value="1"/>
</dbReference>
<evidence type="ECO:0000256" key="2">
    <source>
        <dbReference type="SAM" id="MobiDB-lite"/>
    </source>
</evidence>
<organism evidence="7 8">
    <name type="scientific">Alicyclobacillus fodiniaquatilis</name>
    <dbReference type="NCBI Taxonomy" id="1661150"/>
    <lineage>
        <taxon>Bacteria</taxon>
        <taxon>Bacillati</taxon>
        <taxon>Bacillota</taxon>
        <taxon>Bacilli</taxon>
        <taxon>Bacillales</taxon>
        <taxon>Alicyclobacillaceae</taxon>
        <taxon>Alicyclobacillus</taxon>
    </lineage>
</organism>
<dbReference type="Proteomes" id="UP001597079">
    <property type="component" value="Unassembled WGS sequence"/>
</dbReference>
<reference evidence="8" key="1">
    <citation type="journal article" date="2019" name="Int. J. Syst. Evol. Microbiol.">
        <title>The Global Catalogue of Microorganisms (GCM) 10K type strain sequencing project: providing services to taxonomists for standard genome sequencing and annotation.</title>
        <authorList>
            <consortium name="The Broad Institute Genomics Platform"/>
            <consortium name="The Broad Institute Genome Sequencing Center for Infectious Disease"/>
            <person name="Wu L."/>
            <person name="Ma J."/>
        </authorList>
    </citation>
    <scope>NUCLEOTIDE SEQUENCE [LARGE SCALE GENOMIC DNA]</scope>
    <source>
        <strain evidence="8">CGMCC 1.12286</strain>
    </source>
</reference>
<gene>
    <name evidence="7" type="ORF">ACFSB2_05380</name>
</gene>
<feature type="domain" description="Bacterial toxin 8" evidence="4">
    <location>
        <begin position="2039"/>
        <end position="2105"/>
    </location>
</feature>
<evidence type="ECO:0000313" key="7">
    <source>
        <dbReference type="EMBL" id="MFD1674143.1"/>
    </source>
</evidence>
<dbReference type="Pfam" id="PF20148">
    <property type="entry name" value="DUF6531"/>
    <property type="match status" value="1"/>
</dbReference>